<protein>
    <submittedName>
        <fullName evidence="1">Uncharacterized protein</fullName>
    </submittedName>
</protein>
<evidence type="ECO:0000313" key="1">
    <source>
        <dbReference type="EMBL" id="OAE47939.1"/>
    </source>
</evidence>
<sequence>MTDKPDKSDRISRIAYEQQQDFLRRSSLQFLECAIHLCATNMSISELATRLEKQAQYLRQFG</sequence>
<dbReference type="RefSeq" id="WP_063948103.1">
    <property type="nucleotide sequence ID" value="NZ_CP072308.1"/>
</dbReference>
<organism evidence="1 2">
    <name type="scientific">Agrobacterium tumefaciens</name>
    <dbReference type="NCBI Taxonomy" id="358"/>
    <lineage>
        <taxon>Bacteria</taxon>
        <taxon>Pseudomonadati</taxon>
        <taxon>Pseudomonadota</taxon>
        <taxon>Alphaproteobacteria</taxon>
        <taxon>Hyphomicrobiales</taxon>
        <taxon>Rhizobiaceae</taxon>
        <taxon>Rhizobium/Agrobacterium group</taxon>
        <taxon>Agrobacterium</taxon>
        <taxon>Agrobacterium tumefaciens complex</taxon>
    </lineage>
</organism>
<dbReference type="Proteomes" id="UP000077098">
    <property type="component" value="Unassembled WGS sequence"/>
</dbReference>
<reference evidence="1 2" key="1">
    <citation type="submission" date="2016-05" db="EMBL/GenBank/DDBJ databases">
        <authorList>
            <person name="Lavstsen T."/>
            <person name="Jespersen J.S."/>
        </authorList>
    </citation>
    <scope>NUCLEOTIDE SEQUENCE [LARGE SCALE GENOMIC DNA]</scope>
    <source>
        <strain evidence="1 2">KCJ1736</strain>
    </source>
</reference>
<comment type="caution">
    <text evidence="1">The sequence shown here is derived from an EMBL/GenBank/DDBJ whole genome shotgun (WGS) entry which is preliminary data.</text>
</comment>
<name>A0A176XH10_AGRTU</name>
<dbReference type="AlphaFoldDB" id="A0A176XH10"/>
<accession>A0A176XH10</accession>
<dbReference type="EMBL" id="LXPS01000008">
    <property type="protein sequence ID" value="OAE47939.1"/>
    <property type="molecule type" value="Genomic_DNA"/>
</dbReference>
<gene>
    <name evidence="1" type="ORF">A7J57_15165</name>
</gene>
<proteinExistence type="predicted"/>
<evidence type="ECO:0000313" key="2">
    <source>
        <dbReference type="Proteomes" id="UP000077098"/>
    </source>
</evidence>